<sequence length="92" mass="10389">YGPMLQGREPTFQIYIKEGELIMPVMKTDMQLAGEQVMSDSLNTPTIKKRKLSGWNKYVKNKKNHIIYKSGKNKGKLNLKAMAKKGGFGGKK</sequence>
<proteinExistence type="predicted"/>
<dbReference type="AlphaFoldDB" id="X1AR83"/>
<comment type="caution">
    <text evidence="1">The sequence shown here is derived from an EMBL/GenBank/DDBJ whole genome shotgun (WGS) entry which is preliminary data.</text>
</comment>
<feature type="non-terminal residue" evidence="1">
    <location>
        <position position="1"/>
    </location>
</feature>
<protein>
    <submittedName>
        <fullName evidence="1">Uncharacterized protein</fullName>
    </submittedName>
</protein>
<organism evidence="1">
    <name type="scientific">marine sediment metagenome</name>
    <dbReference type="NCBI Taxonomy" id="412755"/>
    <lineage>
        <taxon>unclassified sequences</taxon>
        <taxon>metagenomes</taxon>
        <taxon>ecological metagenomes</taxon>
    </lineage>
</organism>
<name>X1AR83_9ZZZZ</name>
<evidence type="ECO:0000313" key="1">
    <source>
        <dbReference type="EMBL" id="GAG85294.1"/>
    </source>
</evidence>
<accession>X1AR83</accession>
<reference evidence="1" key="1">
    <citation type="journal article" date="2014" name="Front. Microbiol.">
        <title>High frequency of phylogenetically diverse reductive dehalogenase-homologous genes in deep subseafloor sedimentary metagenomes.</title>
        <authorList>
            <person name="Kawai M."/>
            <person name="Futagami T."/>
            <person name="Toyoda A."/>
            <person name="Takaki Y."/>
            <person name="Nishi S."/>
            <person name="Hori S."/>
            <person name="Arai W."/>
            <person name="Tsubouchi T."/>
            <person name="Morono Y."/>
            <person name="Uchiyama I."/>
            <person name="Ito T."/>
            <person name="Fujiyama A."/>
            <person name="Inagaki F."/>
            <person name="Takami H."/>
        </authorList>
    </citation>
    <scope>NUCLEOTIDE SEQUENCE</scope>
    <source>
        <strain evidence="1">Expedition CK06-06</strain>
    </source>
</reference>
<gene>
    <name evidence="1" type="ORF">S01H4_22159</name>
</gene>
<dbReference type="EMBL" id="BART01010112">
    <property type="protein sequence ID" value="GAG85294.1"/>
    <property type="molecule type" value="Genomic_DNA"/>
</dbReference>